<evidence type="ECO:0000256" key="2">
    <source>
        <dbReference type="SAM" id="Phobius"/>
    </source>
</evidence>
<feature type="region of interest" description="Disordered" evidence="1">
    <location>
        <begin position="35"/>
        <end position="64"/>
    </location>
</feature>
<protein>
    <submittedName>
        <fullName evidence="3">Uncharacterized protein</fullName>
    </submittedName>
</protein>
<keyword evidence="2" id="KW-1133">Transmembrane helix</keyword>
<dbReference type="EMBL" id="JAYMRP010000035">
    <property type="protein sequence ID" value="MFB8776852.1"/>
    <property type="molecule type" value="Genomic_DNA"/>
</dbReference>
<keyword evidence="4" id="KW-1185">Reference proteome</keyword>
<feature type="transmembrane region" description="Helical" evidence="2">
    <location>
        <begin position="7"/>
        <end position="30"/>
    </location>
</feature>
<dbReference type="Proteomes" id="UP001585080">
    <property type="component" value="Unassembled WGS sequence"/>
</dbReference>
<dbReference type="RefSeq" id="WP_376735367.1">
    <property type="nucleotide sequence ID" value="NZ_JAYMRP010000035.1"/>
</dbReference>
<reference evidence="3 4" key="1">
    <citation type="submission" date="2024-01" db="EMBL/GenBank/DDBJ databases">
        <title>Genome mining of biosynthetic gene clusters to explore secondary metabolites of Streptomyces sp.</title>
        <authorList>
            <person name="Baig A."/>
            <person name="Ajitkumar Shintre N."/>
            <person name="Kumar H."/>
            <person name="Anbarasu A."/>
            <person name="Ramaiah S."/>
        </authorList>
    </citation>
    <scope>NUCLEOTIDE SEQUENCE [LARGE SCALE GENOMIC DNA]</scope>
    <source>
        <strain evidence="3 4">A57</strain>
    </source>
</reference>
<organism evidence="3 4">
    <name type="scientific">Streptomyces broussonetiae</name>
    <dbReference type="NCBI Taxonomy" id="2686304"/>
    <lineage>
        <taxon>Bacteria</taxon>
        <taxon>Bacillati</taxon>
        <taxon>Actinomycetota</taxon>
        <taxon>Actinomycetes</taxon>
        <taxon>Kitasatosporales</taxon>
        <taxon>Streptomycetaceae</taxon>
        <taxon>Streptomyces</taxon>
    </lineage>
</organism>
<name>A0ABV5EJ38_9ACTN</name>
<gene>
    <name evidence="3" type="ORF">VSS16_29645</name>
</gene>
<proteinExistence type="predicted"/>
<evidence type="ECO:0000313" key="4">
    <source>
        <dbReference type="Proteomes" id="UP001585080"/>
    </source>
</evidence>
<feature type="compositionally biased region" description="Low complexity" evidence="1">
    <location>
        <begin position="42"/>
        <end position="55"/>
    </location>
</feature>
<keyword evidence="2" id="KW-0812">Transmembrane</keyword>
<evidence type="ECO:0000313" key="3">
    <source>
        <dbReference type="EMBL" id="MFB8776852.1"/>
    </source>
</evidence>
<keyword evidence="2" id="KW-0472">Membrane</keyword>
<evidence type="ECO:0000256" key="1">
    <source>
        <dbReference type="SAM" id="MobiDB-lite"/>
    </source>
</evidence>
<comment type="caution">
    <text evidence="3">The sequence shown here is derived from an EMBL/GenBank/DDBJ whole genome shotgun (WGS) entry which is preliminary data.</text>
</comment>
<accession>A0ABV5EJ38</accession>
<sequence>MNKTKGFSLVGILVIVAAVVVLGIVAWRVWDAGQNKQSDSTNANHQANNQSQNNEPEPEPATEVDPNEGYVVIEEWGVRFKPVEGLGGVEQFKPNDVTTDSISLTTKQLAEVEPSCGTTSNSMVLGLLTRSTETVAGHGGIVATVGDYKYQYRVSGAACSKDPANYSLESSTGSRIMESLKSLEAAK</sequence>